<feature type="domain" description="BLUF" evidence="2">
    <location>
        <begin position="2"/>
        <end position="93"/>
    </location>
</feature>
<dbReference type="PROSITE" id="PS50925">
    <property type="entry name" value="BLUF"/>
    <property type="match status" value="1"/>
</dbReference>
<dbReference type="Gene3D" id="3.20.20.450">
    <property type="entry name" value="EAL domain"/>
    <property type="match status" value="1"/>
</dbReference>
<dbReference type="AlphaFoldDB" id="A0AB32ZTJ5"/>
<proteinExistence type="predicted"/>
<dbReference type="KEGG" id="amg:AMEC673_00635"/>
<evidence type="ECO:0000259" key="2">
    <source>
        <dbReference type="PROSITE" id="PS50925"/>
    </source>
</evidence>
<dbReference type="GO" id="GO:0071111">
    <property type="term" value="F:cyclic-guanylate-specific phosphodiesterase activity"/>
    <property type="evidence" value="ECO:0007669"/>
    <property type="project" value="InterPro"/>
</dbReference>
<dbReference type="SMART" id="SM01034">
    <property type="entry name" value="BLUF"/>
    <property type="match status" value="1"/>
</dbReference>
<evidence type="ECO:0008006" key="5">
    <source>
        <dbReference type="Google" id="ProtNLM"/>
    </source>
</evidence>
<sequence length="395" mass="44333">MLKQLVYRSQSTVKIDENELLKITNDSLPFNAKNHITGILLFDGEYFFQVLEGDCEKVNGLFEHIKTDSRHSNIMKVTEMVIHKRDFGDWHLRTLSVAEGSRCYWLPSDINISRESRIFALLNSFASGKWRTCLSDNARKDVRANVATSEKAVKPFENSDIQFAFQPIVDTYRARVSSIEALIRSNDGRYPETILEELVGPEKYDFDLKSKAIAIKQGAALLSSDQSLSINLCPGAITSTVNVADYLHELVKRNKLKPQQLVIEVTETEIISESDTFYQAIEQIRSRGMRVAIDDFGAGYAGLSLLADFTPDKIKLDRKITTGIHESGHRQAITEAVLEFANSMGIPLVVEGVETIDEWLWLQHAGVQRFQGFLFAKPKLNGVSGIDFSFDGASS</sequence>
<dbReference type="SMART" id="SM00052">
    <property type="entry name" value="EAL"/>
    <property type="match status" value="1"/>
</dbReference>
<dbReference type="PANTHER" id="PTHR33121:SF15">
    <property type="entry name" value="BLUE LIGHT- AND TEMPERATURE-REGULATED ANTIREPRESSOR BLUF"/>
    <property type="match status" value="1"/>
</dbReference>
<dbReference type="Gene3D" id="3.30.70.100">
    <property type="match status" value="1"/>
</dbReference>
<evidence type="ECO:0000259" key="1">
    <source>
        <dbReference type="PROSITE" id="PS50883"/>
    </source>
</evidence>
<dbReference type="RefSeq" id="WP_014975327.1">
    <property type="nucleotide sequence ID" value="NC_018678.1"/>
</dbReference>
<dbReference type="InterPro" id="IPR007024">
    <property type="entry name" value="BLUF_domain"/>
</dbReference>
<feature type="domain" description="EAL" evidence="1">
    <location>
        <begin position="145"/>
        <end position="392"/>
    </location>
</feature>
<organism evidence="3 4">
    <name type="scientific">Alteromonas macleodii (strain English Channel 673)</name>
    <dbReference type="NCBI Taxonomy" id="1004788"/>
    <lineage>
        <taxon>Bacteria</taxon>
        <taxon>Pseudomonadati</taxon>
        <taxon>Pseudomonadota</taxon>
        <taxon>Gammaproteobacteria</taxon>
        <taxon>Alteromonadales</taxon>
        <taxon>Alteromonadaceae</taxon>
        <taxon>Alteromonas/Salinimonas group</taxon>
        <taxon>Alteromonas</taxon>
    </lineage>
</organism>
<dbReference type="InterPro" id="IPR050706">
    <property type="entry name" value="Cyclic-di-GMP_PDE-like"/>
</dbReference>
<dbReference type="Pfam" id="PF04940">
    <property type="entry name" value="BLUF"/>
    <property type="match status" value="1"/>
</dbReference>
<dbReference type="Pfam" id="PF00563">
    <property type="entry name" value="EAL"/>
    <property type="match status" value="1"/>
</dbReference>
<dbReference type="PROSITE" id="PS50883">
    <property type="entry name" value="EAL"/>
    <property type="match status" value="1"/>
</dbReference>
<protein>
    <recommendedName>
        <fullName evidence="5">Diguanylate phosphodiesterase</fullName>
    </recommendedName>
</protein>
<dbReference type="SUPFAM" id="SSF54975">
    <property type="entry name" value="Acylphosphatase/BLUF domain-like"/>
    <property type="match status" value="1"/>
</dbReference>
<dbReference type="EMBL" id="CP003844">
    <property type="protein sequence ID" value="AFT72833.1"/>
    <property type="molecule type" value="Genomic_DNA"/>
</dbReference>
<dbReference type="SUPFAM" id="SSF141868">
    <property type="entry name" value="EAL domain-like"/>
    <property type="match status" value="1"/>
</dbReference>
<dbReference type="InterPro" id="IPR036046">
    <property type="entry name" value="Acylphosphatase-like_dom_sf"/>
</dbReference>
<dbReference type="PANTHER" id="PTHR33121">
    <property type="entry name" value="CYCLIC DI-GMP PHOSPHODIESTERASE PDEF"/>
    <property type="match status" value="1"/>
</dbReference>
<dbReference type="Proteomes" id="UP000006296">
    <property type="component" value="Chromosome"/>
</dbReference>
<gene>
    <name evidence="3" type="ordered locus">AMEC673_00635</name>
</gene>
<dbReference type="GO" id="GO:0009882">
    <property type="term" value="F:blue light photoreceptor activity"/>
    <property type="evidence" value="ECO:0007669"/>
    <property type="project" value="InterPro"/>
</dbReference>
<dbReference type="GO" id="GO:0071949">
    <property type="term" value="F:FAD binding"/>
    <property type="evidence" value="ECO:0007669"/>
    <property type="project" value="InterPro"/>
</dbReference>
<dbReference type="InterPro" id="IPR001633">
    <property type="entry name" value="EAL_dom"/>
</dbReference>
<evidence type="ECO:0000313" key="3">
    <source>
        <dbReference type="EMBL" id="AFT72833.1"/>
    </source>
</evidence>
<dbReference type="InterPro" id="IPR035919">
    <property type="entry name" value="EAL_sf"/>
</dbReference>
<reference evidence="4" key="1">
    <citation type="journal article" date="2012" name="Sci. Rep.">
        <title>Genomes of surface isolates of Alteromonas macleodii: the life of a widespread marine opportunistic copiotroph.</title>
        <authorList>
            <person name="Lopez-Perez M."/>
            <person name="Gonzaga A."/>
            <person name="Martin-Cuadrado A.B."/>
            <person name="Onyshchenko O."/>
            <person name="Ghavidel A."/>
            <person name="Ghai R."/>
            <person name="Rodriguez-Valera F."/>
        </authorList>
    </citation>
    <scope>NUCLEOTIDE SEQUENCE [LARGE SCALE GENOMIC DNA]</scope>
    <source>
        <strain evidence="4">English Channel 673</strain>
    </source>
</reference>
<evidence type="ECO:0000313" key="4">
    <source>
        <dbReference type="Proteomes" id="UP000006296"/>
    </source>
</evidence>
<dbReference type="CDD" id="cd01948">
    <property type="entry name" value="EAL"/>
    <property type="match status" value="1"/>
</dbReference>
<name>A0AB32ZTJ5_ALTME</name>
<accession>A0AB32ZTJ5</accession>